<gene>
    <name evidence="1" type="ORF">IQ63_09030</name>
</gene>
<reference evidence="2" key="1">
    <citation type="submission" date="2014-07" db="EMBL/GenBank/DDBJ databases">
        <title>Genome sequencing of plant-pathogenic Streptomyces species.</title>
        <authorList>
            <person name="Harrison J."/>
            <person name="Sapp M."/>
            <person name="Thwaites R."/>
            <person name="Studholme D.J."/>
        </authorList>
    </citation>
    <scope>NUCLEOTIDE SEQUENCE [LARGE SCALE GENOMIC DNA]</scope>
    <source>
        <strain evidence="2">NCPPB 4445</strain>
    </source>
</reference>
<sequence length="101" mass="10762">MLAMPETGIGFFPDVDRAFGAPSLGEIDKRLRHVDTPWAAAASTALEITHALSAGSRQRTLSECPDAELALTRTTIRAALVDKDRTPRRHGASLGGRTPPA</sequence>
<organism evidence="1 2">
    <name type="scientific">Streptomyces acidiscabies</name>
    <dbReference type="NCBI Taxonomy" id="42234"/>
    <lineage>
        <taxon>Bacteria</taxon>
        <taxon>Bacillati</taxon>
        <taxon>Actinomycetota</taxon>
        <taxon>Actinomycetes</taxon>
        <taxon>Kitasatosporales</taxon>
        <taxon>Streptomycetaceae</taxon>
        <taxon>Streptomyces</taxon>
    </lineage>
</organism>
<dbReference type="Proteomes" id="UP000037151">
    <property type="component" value="Unassembled WGS sequence"/>
</dbReference>
<accession>A0A0L0KJ45</accession>
<comment type="caution">
    <text evidence="1">The sequence shown here is derived from an EMBL/GenBank/DDBJ whole genome shotgun (WGS) entry which is preliminary data.</text>
</comment>
<dbReference type="EMBL" id="JPPY01000060">
    <property type="protein sequence ID" value="KND37851.1"/>
    <property type="molecule type" value="Genomic_DNA"/>
</dbReference>
<evidence type="ECO:0000313" key="1">
    <source>
        <dbReference type="EMBL" id="KND37851.1"/>
    </source>
</evidence>
<proteinExistence type="predicted"/>
<evidence type="ECO:0000313" key="2">
    <source>
        <dbReference type="Proteomes" id="UP000037151"/>
    </source>
</evidence>
<dbReference type="Gene3D" id="3.90.226.10">
    <property type="entry name" value="2-enoyl-CoA Hydratase, Chain A, domain 1"/>
    <property type="match status" value="1"/>
</dbReference>
<protein>
    <submittedName>
        <fullName evidence="1">Uncharacterized protein</fullName>
    </submittedName>
</protein>
<dbReference type="PATRIC" id="fig|42234.21.peg.1862"/>
<name>A0A0L0KJ45_9ACTN</name>
<dbReference type="AlphaFoldDB" id="A0A0L0KJ45"/>